<dbReference type="Proteomes" id="UP000670092">
    <property type="component" value="Unassembled WGS sequence"/>
</dbReference>
<proteinExistence type="predicted"/>
<organism evidence="1 2">
    <name type="scientific">Ajellomyces capsulatus</name>
    <name type="common">Darling's disease fungus</name>
    <name type="synonym">Histoplasma capsulatum</name>
    <dbReference type="NCBI Taxonomy" id="5037"/>
    <lineage>
        <taxon>Eukaryota</taxon>
        <taxon>Fungi</taxon>
        <taxon>Dikarya</taxon>
        <taxon>Ascomycota</taxon>
        <taxon>Pezizomycotina</taxon>
        <taxon>Eurotiomycetes</taxon>
        <taxon>Eurotiomycetidae</taxon>
        <taxon>Onygenales</taxon>
        <taxon>Ajellomycetaceae</taxon>
        <taxon>Histoplasma</taxon>
    </lineage>
</organism>
<name>A0A8H8D7K3_AJECA</name>
<dbReference type="VEuPathDB" id="FungiDB:I7I52_02920"/>
<dbReference type="OrthoDB" id="4177695at2759"/>
<dbReference type="AlphaFoldDB" id="A0A8H8D7K3"/>
<protein>
    <submittedName>
        <fullName evidence="1">Uncharacterized protein</fullName>
    </submittedName>
</protein>
<comment type="caution">
    <text evidence="1">The sequence shown here is derived from an EMBL/GenBank/DDBJ whole genome shotgun (WGS) entry which is preliminary data.</text>
</comment>
<evidence type="ECO:0000313" key="1">
    <source>
        <dbReference type="EMBL" id="KAG5304546.1"/>
    </source>
</evidence>
<accession>A0A8H8D7K3</accession>
<sequence>MPIFDSLERLKNSRMRKTQLTNRELQDEVAANCRLSRLPADIKIHILTLSNISSIRTLLQYLPLAASSFHRLFDERKRAILAAIVKETLSLEWSIISGNETYVPLAPLKLEYFNQIALVVCALFHKKRFEEMKRGIDDNGWLRNRSERPKTMQDLRVKIYKAAKSNALDLLKLLEEVQGEVKAKEEIMLQKWKEAFGNKRNESWIVSWVKGNLYRALLIEWKLQLPETAMPTDAIRASDTNGRIQQTHSASQAVRSRLTDEEWMIMMDLMEARASCESRKIEIVRLEKLSTAGEEIWGIFLDQLNEAQSKLICGLGKGISTLPSFSDISGDERAYLEEKFLLTQ</sequence>
<evidence type="ECO:0000313" key="2">
    <source>
        <dbReference type="Proteomes" id="UP000670092"/>
    </source>
</evidence>
<gene>
    <name evidence="1" type="ORF">I7I52_02920</name>
</gene>
<dbReference type="EMBL" id="JAEVHI010000001">
    <property type="protein sequence ID" value="KAG5304546.1"/>
    <property type="molecule type" value="Genomic_DNA"/>
</dbReference>
<reference evidence="1 2" key="1">
    <citation type="submission" date="2021-01" db="EMBL/GenBank/DDBJ databases">
        <title>Chromosome-level genome assembly of a human fungal pathogen reveals clustering of transcriptionally co-regulated genes.</title>
        <authorList>
            <person name="Voorhies M."/>
            <person name="Cohen S."/>
            <person name="Shea T.P."/>
            <person name="Petrus S."/>
            <person name="Munoz J.F."/>
            <person name="Poplawski S."/>
            <person name="Goldman W.E."/>
            <person name="Michael T."/>
            <person name="Cuomo C.A."/>
            <person name="Sil A."/>
            <person name="Beyhan S."/>
        </authorList>
    </citation>
    <scope>NUCLEOTIDE SEQUENCE [LARGE SCALE GENOMIC DNA]</scope>
    <source>
        <strain evidence="1 2">G184AR</strain>
    </source>
</reference>